<dbReference type="EMBL" id="PZPL01000001">
    <property type="protein sequence ID" value="PTL71493.1"/>
    <property type="molecule type" value="Genomic_DNA"/>
</dbReference>
<dbReference type="AlphaFoldDB" id="A0A2T4UPN8"/>
<name>A0A2T4UPN8_9MICO</name>
<dbReference type="RefSeq" id="WP_107573367.1">
    <property type="nucleotide sequence ID" value="NZ_PZPL01000001.1"/>
</dbReference>
<proteinExistence type="predicted"/>
<sequence>MPTSGSCPGDSDAPNPPDEPTIVSSALSRHAAVVHQAAGFVGAGLRVSPDDALAILEREARRLRIDLAVLSADIVERRRPLPAAD</sequence>
<accession>A0A2T4UPN8</accession>
<feature type="region of interest" description="Disordered" evidence="1">
    <location>
        <begin position="1"/>
        <end position="22"/>
    </location>
</feature>
<evidence type="ECO:0000313" key="3">
    <source>
        <dbReference type="Proteomes" id="UP000241085"/>
    </source>
</evidence>
<comment type="caution">
    <text evidence="2">The sequence shown here is derived from an EMBL/GenBank/DDBJ whole genome shotgun (WGS) entry which is preliminary data.</text>
</comment>
<evidence type="ECO:0000313" key="2">
    <source>
        <dbReference type="EMBL" id="PTL71493.1"/>
    </source>
</evidence>
<reference evidence="2 3" key="1">
    <citation type="submission" date="2018-03" db="EMBL/GenBank/DDBJ databases">
        <title>Bacteriophage NCPPB3778 and a type I-E CRISPR drive the evolution of the US Biological Select Agent, Rathayibacter toxicus.</title>
        <authorList>
            <person name="Davis E.W.II."/>
            <person name="Tabima J.F."/>
            <person name="Weisberg A.J."/>
            <person name="Dantas Lopes L."/>
            <person name="Wiseman M.S."/>
            <person name="Wiseman M.S."/>
            <person name="Pupko T."/>
            <person name="Belcher M.S."/>
            <person name="Sechler A.J."/>
            <person name="Tancos M.A."/>
            <person name="Schroeder B.K."/>
            <person name="Murray T.D."/>
            <person name="Luster D.G."/>
            <person name="Schneider W.L."/>
            <person name="Rogers E."/>
            <person name="Andreote F.D."/>
            <person name="Grunwald N.J."/>
            <person name="Putnam M.L."/>
            <person name="Chang J.H."/>
        </authorList>
    </citation>
    <scope>NUCLEOTIDE SEQUENCE [LARGE SCALE GENOMIC DNA]</scope>
    <source>
        <strain evidence="2 3">DSM 15933</strain>
    </source>
</reference>
<keyword evidence="3" id="KW-1185">Reference proteome</keyword>
<protein>
    <recommendedName>
        <fullName evidence="4">ANTAR domain-containing protein</fullName>
    </recommendedName>
</protein>
<dbReference type="Proteomes" id="UP000241085">
    <property type="component" value="Unassembled WGS sequence"/>
</dbReference>
<evidence type="ECO:0008006" key="4">
    <source>
        <dbReference type="Google" id="ProtNLM"/>
    </source>
</evidence>
<organism evidence="2 3">
    <name type="scientific">Rathayibacter caricis DSM 15933</name>
    <dbReference type="NCBI Taxonomy" id="1328867"/>
    <lineage>
        <taxon>Bacteria</taxon>
        <taxon>Bacillati</taxon>
        <taxon>Actinomycetota</taxon>
        <taxon>Actinomycetes</taxon>
        <taxon>Micrococcales</taxon>
        <taxon>Microbacteriaceae</taxon>
        <taxon>Rathayibacter</taxon>
    </lineage>
</organism>
<evidence type="ECO:0000256" key="1">
    <source>
        <dbReference type="SAM" id="MobiDB-lite"/>
    </source>
</evidence>
<gene>
    <name evidence="2" type="ORF">C1I63_00550</name>
</gene>